<dbReference type="InterPro" id="IPR005818">
    <property type="entry name" value="Histone_H1/H5_H15"/>
</dbReference>
<evidence type="ECO:0000256" key="2">
    <source>
        <dbReference type="SAM" id="MobiDB-lite"/>
    </source>
</evidence>
<feature type="region of interest" description="Disordered" evidence="2">
    <location>
        <begin position="1"/>
        <end position="59"/>
    </location>
</feature>
<feature type="compositionally biased region" description="Low complexity" evidence="2">
    <location>
        <begin position="34"/>
        <end position="45"/>
    </location>
</feature>
<dbReference type="SUPFAM" id="SSF46785">
    <property type="entry name" value="Winged helix' DNA-binding domain"/>
    <property type="match status" value="1"/>
</dbReference>
<sequence>MLSDPSFATQVPHQPPAPPPIPYSAPATPPLIPATPQQTMSTTTKKATKPASKKAAAAARPAATHPTWVDMIKLSGQRAIIVANLVVCPLKHPTRTQRRCSLSFFILECIAAHTEDARHGVSRPQIKKFVETKYKLDFGAAQTTQLARAITSGADKKIFVLPKGPSGRVKLAPKSKPAADSSAKENKPATKPASKGKAAATTKPKAAKSTTTKAKPTKAATTKAVAAKPKAAAPKPKPAAAAPKTTKKPTIKAGTKKSTTAAKPASKPTSAKKTTTATKRAPAKKAATGTTATTKAKAAAKKSAVKKPATKKEAAKPAAKAAPKPRKQPRLDDGERIRTTIERLLEAVVQHNEEFDHRYSDEPMDTATELVLITAENLSTIHRGLSSPVEPFASLFIGMSVDEVTSWFIENIQEPEMGGYMGRVFIILDEDAVTDEVCTVVSALDESGGMVHCEFEMALGVVCWAKDTALDEETLGAFSRSGMILTEENVNLLGGCVDKDSMANNFWRDFYEKYGLNKLKNLRSYQTRYAIFCTTEVPISTVESFLEITEEYQMGLPELFEDDPMDTTDWLALVTSRDLSAIHHGLSSPVQPFTSPFVGMSVDELTEWFEANTAQPEPLGCNRDVFIILNDESITDGVCTVVSILDEPAGSLRCEFKLAMGTLCLIEHQGSMEECVGPFMRTGEVMTEENQD</sequence>
<protein>
    <recommendedName>
        <fullName evidence="1">Histone H1</fullName>
    </recommendedName>
</protein>
<dbReference type="InterPro" id="IPR036390">
    <property type="entry name" value="WH_DNA-bd_sf"/>
</dbReference>
<evidence type="ECO:0000259" key="3">
    <source>
        <dbReference type="PROSITE" id="PS51504"/>
    </source>
</evidence>
<dbReference type="Pfam" id="PF00538">
    <property type="entry name" value="Linker_histone"/>
    <property type="match status" value="1"/>
</dbReference>
<organism evidence="4 5">
    <name type="scientific">Psilocybe cf. subviscida</name>
    <dbReference type="NCBI Taxonomy" id="2480587"/>
    <lineage>
        <taxon>Eukaryota</taxon>
        <taxon>Fungi</taxon>
        <taxon>Dikarya</taxon>
        <taxon>Basidiomycota</taxon>
        <taxon>Agaricomycotina</taxon>
        <taxon>Agaricomycetes</taxon>
        <taxon>Agaricomycetidae</taxon>
        <taxon>Agaricales</taxon>
        <taxon>Agaricineae</taxon>
        <taxon>Strophariaceae</taxon>
        <taxon>Psilocybe</taxon>
    </lineage>
</organism>
<proteinExistence type="predicted"/>
<dbReference type="InterPro" id="IPR036388">
    <property type="entry name" value="WH-like_DNA-bd_sf"/>
</dbReference>
<dbReference type="GO" id="GO:0000786">
    <property type="term" value="C:nucleosome"/>
    <property type="evidence" value="ECO:0007669"/>
    <property type="project" value="InterPro"/>
</dbReference>
<feature type="compositionally biased region" description="Low complexity" evidence="2">
    <location>
        <begin position="170"/>
        <end position="181"/>
    </location>
</feature>
<name>A0A8H5FB92_9AGAR</name>
<dbReference type="Proteomes" id="UP000567179">
    <property type="component" value="Unassembled WGS sequence"/>
</dbReference>
<feature type="compositionally biased region" description="Low complexity" evidence="2">
    <location>
        <begin position="189"/>
        <end position="244"/>
    </location>
</feature>
<gene>
    <name evidence="4" type="ORF">D9619_006020</name>
</gene>
<keyword evidence="5" id="KW-1185">Reference proteome</keyword>
<reference evidence="4 5" key="1">
    <citation type="journal article" date="2020" name="ISME J.">
        <title>Uncovering the hidden diversity of litter-decomposition mechanisms in mushroom-forming fungi.</title>
        <authorList>
            <person name="Floudas D."/>
            <person name="Bentzer J."/>
            <person name="Ahren D."/>
            <person name="Johansson T."/>
            <person name="Persson P."/>
            <person name="Tunlid A."/>
        </authorList>
    </citation>
    <scope>NUCLEOTIDE SEQUENCE [LARGE SCALE GENOMIC DNA]</scope>
    <source>
        <strain evidence="4 5">CBS 101986</strain>
    </source>
</reference>
<evidence type="ECO:0000313" key="4">
    <source>
        <dbReference type="EMBL" id="KAF5330640.1"/>
    </source>
</evidence>
<feature type="domain" description="H15" evidence="3">
    <location>
        <begin position="91"/>
        <end position="173"/>
    </location>
</feature>
<feature type="compositionally biased region" description="Polar residues" evidence="2">
    <location>
        <begin position="1"/>
        <end position="11"/>
    </location>
</feature>
<evidence type="ECO:0000256" key="1">
    <source>
        <dbReference type="ARBA" id="ARBA00020833"/>
    </source>
</evidence>
<feature type="compositionally biased region" description="Low complexity" evidence="2">
    <location>
        <begin position="251"/>
        <end position="297"/>
    </location>
</feature>
<dbReference type="GO" id="GO:0006334">
    <property type="term" value="P:nucleosome assembly"/>
    <property type="evidence" value="ECO:0007669"/>
    <property type="project" value="InterPro"/>
</dbReference>
<dbReference type="PROSITE" id="PS51504">
    <property type="entry name" value="H15"/>
    <property type="match status" value="1"/>
</dbReference>
<dbReference type="OrthoDB" id="2867594at2759"/>
<feature type="compositionally biased region" description="Pro residues" evidence="2">
    <location>
        <begin position="13"/>
        <end position="33"/>
    </location>
</feature>
<dbReference type="AlphaFoldDB" id="A0A8H5FB92"/>
<evidence type="ECO:0000313" key="5">
    <source>
        <dbReference type="Proteomes" id="UP000567179"/>
    </source>
</evidence>
<feature type="compositionally biased region" description="Basic residues" evidence="2">
    <location>
        <begin position="298"/>
        <end position="309"/>
    </location>
</feature>
<dbReference type="GO" id="GO:0003677">
    <property type="term" value="F:DNA binding"/>
    <property type="evidence" value="ECO:0007669"/>
    <property type="project" value="InterPro"/>
</dbReference>
<dbReference type="Gene3D" id="1.10.10.10">
    <property type="entry name" value="Winged helix-like DNA-binding domain superfamily/Winged helix DNA-binding domain"/>
    <property type="match status" value="1"/>
</dbReference>
<dbReference type="CDD" id="cd00073">
    <property type="entry name" value="H15"/>
    <property type="match status" value="1"/>
</dbReference>
<feature type="region of interest" description="Disordered" evidence="2">
    <location>
        <begin position="162"/>
        <end position="334"/>
    </location>
</feature>
<comment type="caution">
    <text evidence="4">The sequence shown here is derived from an EMBL/GenBank/DDBJ whole genome shotgun (WGS) entry which is preliminary data.</text>
</comment>
<accession>A0A8H5FB92</accession>
<dbReference type="EMBL" id="JAACJJ010000001">
    <property type="protein sequence ID" value="KAF5330640.1"/>
    <property type="molecule type" value="Genomic_DNA"/>
</dbReference>